<dbReference type="AlphaFoldDB" id="A0A0A6P3W4"/>
<gene>
    <name evidence="3" type="ORF">PN36_10345</name>
</gene>
<organism evidence="3 4">
    <name type="scientific">Candidatus Thiomargarita nelsonii</name>
    <dbReference type="NCBI Taxonomy" id="1003181"/>
    <lineage>
        <taxon>Bacteria</taxon>
        <taxon>Pseudomonadati</taxon>
        <taxon>Pseudomonadota</taxon>
        <taxon>Gammaproteobacteria</taxon>
        <taxon>Thiotrichales</taxon>
        <taxon>Thiotrichaceae</taxon>
        <taxon>Thiomargarita</taxon>
    </lineage>
</organism>
<feature type="transmembrane region" description="Helical" evidence="1">
    <location>
        <begin position="42"/>
        <end position="69"/>
    </location>
</feature>
<dbReference type="InterPro" id="IPR056491">
    <property type="entry name" value="DUF6688_C"/>
</dbReference>
<keyword evidence="4" id="KW-1185">Reference proteome</keyword>
<evidence type="ECO:0000313" key="4">
    <source>
        <dbReference type="Proteomes" id="UP000030428"/>
    </source>
</evidence>
<feature type="transmembrane region" description="Helical" evidence="1">
    <location>
        <begin position="6"/>
        <end position="30"/>
    </location>
</feature>
<protein>
    <recommendedName>
        <fullName evidence="2">DUF6688 domain-containing protein</fullName>
    </recommendedName>
</protein>
<evidence type="ECO:0000313" key="3">
    <source>
        <dbReference type="EMBL" id="KHD05565.1"/>
    </source>
</evidence>
<keyword evidence="1" id="KW-0812">Transmembrane</keyword>
<keyword evidence="1" id="KW-1133">Transmembrane helix</keyword>
<feature type="transmembrane region" description="Helical" evidence="1">
    <location>
        <begin position="152"/>
        <end position="173"/>
    </location>
</feature>
<keyword evidence="1" id="KW-0472">Membrane</keyword>
<proteinExistence type="predicted"/>
<feature type="transmembrane region" description="Helical" evidence="1">
    <location>
        <begin position="89"/>
        <end position="110"/>
    </location>
</feature>
<dbReference type="Pfam" id="PF23543">
    <property type="entry name" value="DUF6688_C"/>
    <property type="match status" value="1"/>
</dbReference>
<reference evidence="3 4" key="1">
    <citation type="journal article" date="2016" name="Front. Microbiol.">
        <title>Single-Cell (Meta-)Genomics of a Dimorphic Candidatus Thiomargarita nelsonii Reveals Genomic Plasticity.</title>
        <authorList>
            <person name="Flood B.E."/>
            <person name="Fliss P."/>
            <person name="Jones D.S."/>
            <person name="Dick G.J."/>
            <person name="Jain S."/>
            <person name="Kaster A.K."/>
            <person name="Winkel M."/>
            <person name="Mussmann M."/>
            <person name="Bailey J."/>
        </authorList>
    </citation>
    <scope>NUCLEOTIDE SEQUENCE [LARGE SCALE GENOMIC DNA]</scope>
    <source>
        <strain evidence="3">Hydrate Ridge</strain>
    </source>
</reference>
<name>A0A0A6P3W4_9GAMM</name>
<evidence type="ECO:0000259" key="2">
    <source>
        <dbReference type="Pfam" id="PF23543"/>
    </source>
</evidence>
<sequence length="330" mass="38175">MEIYYFFYGIFIILTILSPILLQIGCFPILIRYGIRYIKGKVFSLSQSILLLFGLVIIPALMFFLASVFTARYRWEKGDHWFYYIHDQWAGLVLMPVYLIASISLARSLFDEEYMATSRANYIMVATLAAIAAWYTYATLALNLTKTDMTDIPILAIVPAAACLNYLAFLFIVKKMGRLQSINPLFAFIWFSTLIASLIAKYPLAKSIYQNISEEIPRDYGDCFVVSAAAKGHPCIVQSWMNSTIGKPVNRQWYIFKRFEAMLALNFPQIHRILRRIYNRLGPFIAKQIRYPWQADIVYLLLKPMEWAVFIVLKLTNSRIMRISHPTSVQ</sequence>
<comment type="caution">
    <text evidence="3">The sequence shown here is derived from an EMBL/GenBank/DDBJ whole genome shotgun (WGS) entry which is preliminary data.</text>
</comment>
<dbReference type="EMBL" id="JSZA02000031">
    <property type="protein sequence ID" value="KHD05565.1"/>
    <property type="molecule type" value="Genomic_DNA"/>
</dbReference>
<accession>A0A0A6P3W4</accession>
<feature type="transmembrane region" description="Helical" evidence="1">
    <location>
        <begin position="122"/>
        <end position="140"/>
    </location>
</feature>
<feature type="transmembrane region" description="Helical" evidence="1">
    <location>
        <begin position="185"/>
        <end position="204"/>
    </location>
</feature>
<evidence type="ECO:0000256" key="1">
    <source>
        <dbReference type="SAM" id="Phobius"/>
    </source>
</evidence>
<feature type="domain" description="DUF6688" evidence="2">
    <location>
        <begin position="224"/>
        <end position="318"/>
    </location>
</feature>
<dbReference type="Proteomes" id="UP000030428">
    <property type="component" value="Unassembled WGS sequence"/>
</dbReference>